<dbReference type="InterPro" id="IPR028994">
    <property type="entry name" value="Integrin_alpha_N"/>
</dbReference>
<organism evidence="3 4">
    <name type="scientific">Maribacter litopenaei</name>
    <dbReference type="NCBI Taxonomy" id="2976127"/>
    <lineage>
        <taxon>Bacteria</taxon>
        <taxon>Pseudomonadati</taxon>
        <taxon>Bacteroidota</taxon>
        <taxon>Flavobacteriia</taxon>
        <taxon>Flavobacteriales</taxon>
        <taxon>Flavobacteriaceae</taxon>
        <taxon>Maribacter</taxon>
    </lineage>
</organism>
<dbReference type="PANTHER" id="PTHR16026:SF0">
    <property type="entry name" value="CARTILAGE ACIDIC PROTEIN 1"/>
    <property type="match status" value="1"/>
</dbReference>
<keyword evidence="1" id="KW-0472">Membrane</keyword>
<evidence type="ECO:0000313" key="4">
    <source>
        <dbReference type="Proteomes" id="UP001059209"/>
    </source>
</evidence>
<keyword evidence="1" id="KW-1133">Transmembrane helix</keyword>
<dbReference type="Pfam" id="PF07593">
    <property type="entry name" value="UnbV_ASPIC"/>
    <property type="match status" value="1"/>
</dbReference>
<accession>A0ABY5YE50</accession>
<dbReference type="PANTHER" id="PTHR16026">
    <property type="entry name" value="CARTILAGE ACIDIC PROTEIN 1"/>
    <property type="match status" value="1"/>
</dbReference>
<feature type="transmembrane region" description="Helical" evidence="1">
    <location>
        <begin position="197"/>
        <end position="215"/>
    </location>
</feature>
<reference evidence="3" key="1">
    <citation type="submission" date="2022-09" db="EMBL/GenBank/DDBJ databases">
        <title>Maribacter litopenaei sp. nov., isolated from the intestinal tract of the Pacific White Shrimp, Litopenaeus vannamei.</title>
        <authorList>
            <person name="Kim S.Y."/>
            <person name="Hwang C.Y."/>
        </authorList>
    </citation>
    <scope>NUCLEOTIDE SEQUENCE</scope>
    <source>
        <strain evidence="3">HL-LV01</strain>
    </source>
</reference>
<evidence type="ECO:0000259" key="2">
    <source>
        <dbReference type="Pfam" id="PF07593"/>
    </source>
</evidence>
<dbReference type="InterPro" id="IPR011519">
    <property type="entry name" value="UnbV_ASPIC"/>
</dbReference>
<dbReference type="InterPro" id="IPR027039">
    <property type="entry name" value="Crtac1"/>
</dbReference>
<keyword evidence="1" id="KW-0812">Transmembrane</keyword>
<feature type="domain" description="ASPIC/UnbV" evidence="2">
    <location>
        <begin position="118"/>
        <end position="186"/>
    </location>
</feature>
<gene>
    <name evidence="3" type="ORF">NYZ99_00595</name>
</gene>
<keyword evidence="4" id="KW-1185">Reference proteome</keyword>
<sequence length="221" mass="24633">MSWGANFADFDHDMDLDLFVSNGDLNPNCTPMGNFYFENQENKFVERGRELEVNDYGIGRGSVLFDMDNDGDQDLLVVNQIPILDYPIESATKLFRNDISNGNWLKVALKGMSSETSGIGSRVTVIANGKKLIREIDGGGSSHLSRNSVISHFGLGNSTKVDSIIVDWTGGNRQILLNQNVNQSLTITETEQSSFKWYVAIFITIVALMAWYILAKRKNPL</sequence>
<evidence type="ECO:0000313" key="3">
    <source>
        <dbReference type="EMBL" id="UWX56670.1"/>
    </source>
</evidence>
<dbReference type="Proteomes" id="UP001059209">
    <property type="component" value="Chromosome"/>
</dbReference>
<dbReference type="SUPFAM" id="SSF69318">
    <property type="entry name" value="Integrin alpha N-terminal domain"/>
    <property type="match status" value="1"/>
</dbReference>
<proteinExistence type="predicted"/>
<evidence type="ECO:0000256" key="1">
    <source>
        <dbReference type="SAM" id="Phobius"/>
    </source>
</evidence>
<protein>
    <submittedName>
        <fullName evidence="3">CRTAC1 family protein</fullName>
    </submittedName>
</protein>
<name>A0ABY5YE50_9FLAO</name>
<dbReference type="EMBL" id="CP104205">
    <property type="protein sequence ID" value="UWX56670.1"/>
    <property type="molecule type" value="Genomic_DNA"/>
</dbReference>